<dbReference type="OrthoDB" id="27073at2759"/>
<proteinExistence type="predicted"/>
<organism evidence="1 2">
    <name type="scientific">Ancylostoma ceylanicum</name>
    <dbReference type="NCBI Taxonomy" id="53326"/>
    <lineage>
        <taxon>Eukaryota</taxon>
        <taxon>Metazoa</taxon>
        <taxon>Ecdysozoa</taxon>
        <taxon>Nematoda</taxon>
        <taxon>Chromadorea</taxon>
        <taxon>Rhabditida</taxon>
        <taxon>Rhabditina</taxon>
        <taxon>Rhabditomorpha</taxon>
        <taxon>Strongyloidea</taxon>
        <taxon>Ancylostomatidae</taxon>
        <taxon>Ancylostomatinae</taxon>
        <taxon>Ancylostoma</taxon>
    </lineage>
</organism>
<evidence type="ECO:0000313" key="2">
    <source>
        <dbReference type="Proteomes" id="UP000024635"/>
    </source>
</evidence>
<sequence length="112" mass="12802">MNHLLPSRLYPPVDPYHFSYHNSQINICHSNDHLRCIGYIQTLIAHRANEGESPCGDGRRPSPTDLCNFQEIVGSTRVNIVIRIFQKVLQGFSYNVKYASEASTIKSLEVRR</sequence>
<dbReference type="Proteomes" id="UP000024635">
    <property type="component" value="Unassembled WGS sequence"/>
</dbReference>
<dbReference type="EMBL" id="JARK01000157">
    <property type="protein sequence ID" value="EYC41772.1"/>
    <property type="molecule type" value="Genomic_DNA"/>
</dbReference>
<evidence type="ECO:0000313" key="1">
    <source>
        <dbReference type="EMBL" id="EYC41772.1"/>
    </source>
</evidence>
<keyword evidence="2" id="KW-1185">Reference proteome</keyword>
<protein>
    <submittedName>
        <fullName evidence="1">Uncharacterized protein</fullName>
    </submittedName>
</protein>
<name>A0A016WR62_9BILA</name>
<dbReference type="AlphaFoldDB" id="A0A016WR62"/>
<gene>
    <name evidence="1" type="primary">Acey_s0557.g3393</name>
    <name evidence="1" type="ORF">Y032_0557g3393</name>
</gene>
<reference evidence="2" key="1">
    <citation type="journal article" date="2015" name="Nat. Genet.">
        <title>The genome and transcriptome of the zoonotic hookworm Ancylostoma ceylanicum identify infection-specific gene families.</title>
        <authorList>
            <person name="Schwarz E.M."/>
            <person name="Hu Y."/>
            <person name="Antoshechkin I."/>
            <person name="Miller M.M."/>
            <person name="Sternberg P.W."/>
            <person name="Aroian R.V."/>
        </authorList>
    </citation>
    <scope>NUCLEOTIDE SEQUENCE</scope>
    <source>
        <strain evidence="2">HY135</strain>
    </source>
</reference>
<accession>A0A016WR62</accession>
<comment type="caution">
    <text evidence="1">The sequence shown here is derived from an EMBL/GenBank/DDBJ whole genome shotgun (WGS) entry which is preliminary data.</text>
</comment>